<keyword evidence="2" id="KW-1185">Reference proteome</keyword>
<dbReference type="Proteomes" id="UP001501222">
    <property type="component" value="Unassembled WGS sequence"/>
</dbReference>
<organism evidence="1 2">
    <name type="scientific">Kribbella ginsengisoli</name>
    <dbReference type="NCBI Taxonomy" id="363865"/>
    <lineage>
        <taxon>Bacteria</taxon>
        <taxon>Bacillati</taxon>
        <taxon>Actinomycetota</taxon>
        <taxon>Actinomycetes</taxon>
        <taxon>Propionibacteriales</taxon>
        <taxon>Kribbellaceae</taxon>
        <taxon>Kribbella</taxon>
    </lineage>
</organism>
<dbReference type="EMBL" id="BAABAA010000013">
    <property type="protein sequence ID" value="GAA3586845.1"/>
    <property type="molecule type" value="Genomic_DNA"/>
</dbReference>
<reference evidence="2" key="1">
    <citation type="journal article" date="2019" name="Int. J. Syst. Evol. Microbiol.">
        <title>The Global Catalogue of Microorganisms (GCM) 10K type strain sequencing project: providing services to taxonomists for standard genome sequencing and annotation.</title>
        <authorList>
            <consortium name="The Broad Institute Genomics Platform"/>
            <consortium name="The Broad Institute Genome Sequencing Center for Infectious Disease"/>
            <person name="Wu L."/>
            <person name="Ma J."/>
        </authorList>
    </citation>
    <scope>NUCLEOTIDE SEQUENCE [LARGE SCALE GENOMIC DNA]</scope>
    <source>
        <strain evidence="2">JCM 16928</strain>
    </source>
</reference>
<evidence type="ECO:0000313" key="1">
    <source>
        <dbReference type="EMBL" id="GAA3586845.1"/>
    </source>
</evidence>
<proteinExistence type="predicted"/>
<evidence type="ECO:0000313" key="2">
    <source>
        <dbReference type="Proteomes" id="UP001501222"/>
    </source>
</evidence>
<gene>
    <name evidence="1" type="ORF">GCM10022235_67020</name>
</gene>
<protein>
    <submittedName>
        <fullName evidence="1">Uncharacterized protein</fullName>
    </submittedName>
</protein>
<comment type="caution">
    <text evidence="1">The sequence shown here is derived from an EMBL/GenBank/DDBJ whole genome shotgun (WGS) entry which is preliminary data.</text>
</comment>
<sequence>MEALRRQVAVVTTIDLEPARFLSLERGDHDEDDRAAFVRMFALTTSGVSMAMKE</sequence>
<accession>A0ABP6YNB7</accession>
<name>A0ABP6YNB7_9ACTN</name>